<dbReference type="PANTHER" id="PTHR14237">
    <property type="entry name" value="MOLYBDOPTERIN COFACTOR SULFURASE MOSC"/>
    <property type="match status" value="1"/>
</dbReference>
<dbReference type="VEuPathDB" id="VectorBase:LLONM1_002173"/>
<proteinExistence type="inferred from homology"/>
<dbReference type="Gene3D" id="3.90.1150.10">
    <property type="entry name" value="Aspartate Aminotransferase, domain 1"/>
    <property type="match status" value="1"/>
</dbReference>
<dbReference type="SUPFAM" id="SSF141673">
    <property type="entry name" value="MOSC N-terminal domain-like"/>
    <property type="match status" value="1"/>
</dbReference>
<protein>
    <recommendedName>
        <fullName evidence="4">Molybdenum cofactor sulfurase</fullName>
        <shortName evidence="4">MCS</shortName>
        <shortName evidence="4">MOS</shortName>
        <shortName evidence="4">MoCo sulfurase</shortName>
        <ecNumber evidence="4">2.8.1.9</ecNumber>
    </recommendedName>
    <alternativeName>
        <fullName evidence="4">Molybdenum cofactor sulfurtransferase</fullName>
    </alternativeName>
    <alternativeName>
        <fullName evidence="4">Protein maroon-like</fullName>
        <shortName evidence="4">Ma-l</shortName>
    </alternativeName>
</protein>
<gene>
    <name evidence="4" type="primary">mal</name>
</gene>
<dbReference type="EMBL" id="GITU01005740">
    <property type="protein sequence ID" value="MBC1174443.1"/>
    <property type="molecule type" value="Transcribed_RNA"/>
</dbReference>
<dbReference type="GO" id="GO:0030170">
    <property type="term" value="F:pyridoxal phosphate binding"/>
    <property type="evidence" value="ECO:0007669"/>
    <property type="project" value="UniProtKB-UniRule"/>
</dbReference>
<dbReference type="Pfam" id="PF03473">
    <property type="entry name" value="MOSC"/>
    <property type="match status" value="1"/>
</dbReference>
<dbReference type="InterPro" id="IPR015424">
    <property type="entry name" value="PyrdxlP-dep_Trfase"/>
</dbReference>
<organism evidence="6">
    <name type="scientific">Lutzomyia longipalpis</name>
    <name type="common">Sand fly</name>
    <dbReference type="NCBI Taxonomy" id="7200"/>
    <lineage>
        <taxon>Eukaryota</taxon>
        <taxon>Metazoa</taxon>
        <taxon>Ecdysozoa</taxon>
        <taxon>Arthropoda</taxon>
        <taxon>Hexapoda</taxon>
        <taxon>Insecta</taxon>
        <taxon>Pterygota</taxon>
        <taxon>Neoptera</taxon>
        <taxon>Endopterygota</taxon>
        <taxon>Diptera</taxon>
        <taxon>Nematocera</taxon>
        <taxon>Psychodoidea</taxon>
        <taxon>Psychodidae</taxon>
        <taxon>Lutzomyia</taxon>
        <taxon>Lutzomyia</taxon>
    </lineage>
</organism>
<evidence type="ECO:0000313" key="6">
    <source>
        <dbReference type="EMBL" id="MBC1174443.1"/>
    </source>
</evidence>
<dbReference type="PANTHER" id="PTHR14237:SF80">
    <property type="entry name" value="MOLYBDENUM COFACTOR SULFURASE"/>
    <property type="match status" value="1"/>
</dbReference>
<accession>A0A7G3ASK4</accession>
<dbReference type="InterPro" id="IPR028886">
    <property type="entry name" value="MoCo_sulfurase"/>
</dbReference>
<dbReference type="FunFam" id="3.40.640.10:FF:000119">
    <property type="entry name" value="Molybdenum cofactor sulfurase"/>
    <property type="match status" value="1"/>
</dbReference>
<dbReference type="GO" id="GO:0016829">
    <property type="term" value="F:lyase activity"/>
    <property type="evidence" value="ECO:0007669"/>
    <property type="project" value="UniProtKB-UniRule"/>
</dbReference>
<evidence type="ECO:0000256" key="3">
    <source>
        <dbReference type="ARBA" id="ARBA00023150"/>
    </source>
</evidence>
<dbReference type="AlphaFoldDB" id="A0A7G3ASK4"/>
<dbReference type="InterPro" id="IPR005303">
    <property type="entry name" value="MOCOS_middle"/>
</dbReference>
<dbReference type="GO" id="GO:0008265">
    <property type="term" value="F:molybdenum cofactor sulfurtransferase activity"/>
    <property type="evidence" value="ECO:0007669"/>
    <property type="project" value="UniProtKB-UniRule"/>
</dbReference>
<name>A0A7G3ASK4_LUTLO</name>
<dbReference type="GO" id="GO:0006777">
    <property type="term" value="P:Mo-molybdopterin cofactor biosynthetic process"/>
    <property type="evidence" value="ECO:0007669"/>
    <property type="project" value="UniProtKB-UniRule"/>
</dbReference>
<dbReference type="InterPro" id="IPR015422">
    <property type="entry name" value="PyrdxlP-dep_Trfase_small"/>
</dbReference>
<reference evidence="6" key="1">
    <citation type="journal article" date="2020" name="BMC">
        <title>Leishmania infection induces a limited differential gene expression in the sand fly midgut.</title>
        <authorList>
            <person name="Coutinho-Abreu I.V."/>
            <person name="Serafim T.D."/>
            <person name="Meneses C."/>
            <person name="Kamhawi S."/>
            <person name="Oliveira F."/>
            <person name="Valenzuela J.G."/>
        </authorList>
    </citation>
    <scope>NUCLEOTIDE SEQUENCE</scope>
    <source>
        <strain evidence="6">Jacobina</strain>
        <tissue evidence="6">Midgut</tissue>
    </source>
</reference>
<dbReference type="HAMAP" id="MF_03050">
    <property type="entry name" value="MOCOS"/>
    <property type="match status" value="1"/>
</dbReference>
<evidence type="ECO:0000256" key="4">
    <source>
        <dbReference type="HAMAP-Rule" id="MF_03050"/>
    </source>
</evidence>
<dbReference type="SUPFAM" id="SSF53383">
    <property type="entry name" value="PLP-dependent transferases"/>
    <property type="match status" value="1"/>
</dbReference>
<comment type="catalytic activity">
    <reaction evidence="4">
        <text>Mo-molybdopterin + L-cysteine + AH2 = thio-Mo-molybdopterin + L-alanine + A + H2O</text>
        <dbReference type="Rhea" id="RHEA:42636"/>
        <dbReference type="ChEBI" id="CHEBI:13193"/>
        <dbReference type="ChEBI" id="CHEBI:15377"/>
        <dbReference type="ChEBI" id="CHEBI:17499"/>
        <dbReference type="ChEBI" id="CHEBI:35235"/>
        <dbReference type="ChEBI" id="CHEBI:57972"/>
        <dbReference type="ChEBI" id="CHEBI:71302"/>
        <dbReference type="ChEBI" id="CHEBI:82685"/>
        <dbReference type="EC" id="2.8.1.9"/>
    </reaction>
</comment>
<dbReference type="InterPro" id="IPR005302">
    <property type="entry name" value="MoCF_Sase_C"/>
</dbReference>
<dbReference type="GO" id="GO:0030151">
    <property type="term" value="F:molybdenum ion binding"/>
    <property type="evidence" value="ECO:0007669"/>
    <property type="project" value="UniProtKB-UniRule"/>
</dbReference>
<feature type="domain" description="MOSC" evidence="5">
    <location>
        <begin position="602"/>
        <end position="780"/>
    </location>
</feature>
<keyword evidence="2 4" id="KW-0663">Pyridoxal phosphate</keyword>
<evidence type="ECO:0000259" key="5">
    <source>
        <dbReference type="PROSITE" id="PS51340"/>
    </source>
</evidence>
<dbReference type="EC" id="2.8.1.9" evidence="4"/>
<comment type="function">
    <text evidence="4">Sulfurates the molybdenum cofactor. Sulfation of molybdenum is essential for xanthine dehydrogenase (XDH) and aldehyde oxidase (ADO) enzymes in which molybdenum cofactor is liganded by 1 oxygen and 1 sulfur atom in active form.</text>
</comment>
<sequence length="789" mass="89833">MNEFKEEYSNDEWRDISAEFRRVKEHYLDHAGATLYSERQIQECYRDLSQNVYSNPHTSKTTEDLIDVVRYRILDHFNTDSSEYHLIFTSGTTASLKIVAETFDFSGENSQFRYLRDSHTSVLGMRELVGGAQINHIEKSELLSITEGQYGPLPHCDDSKSLLVFPAQCNFNGYKYPLDIIERFHSRKLPTEFKNSEWFVCVDAASFVATNYLNLQTFKPDFVCISFYKIFGYPTGLGALLVSKRAENVLKKRYYGGGTVKIAMSQLNFHEKRDCLHERFEDGTIPFLSILSLLHGFNTLKRLIPPKNGANTMQRISKHTFNLAKYLRDRLAAMKHPSGKDVIKLYADTDYSTPKSQGGIVNFNILHSNEMFVGFAEFSCMAAVCNILIRTGCFCNPGACQRHLELSNDVVREHFQAGHICGDSNDLINGIPTGSIRVSVGYMTGIADVNALINMIEKCYCPISKRYVDVEYISDGDKKNPAVSEENIKLEMICIYPVKSCGAFKIFDKWPVTSHGLQYDREWMIVTEKGVALTQKTNTKMCLITPRIDQKEGKMTLYFPEMESICVELKVESDQIMQDLSLCKSKVCGDQIQGYDCGEEVAQWLERALDTPGVRLIRKNSEEKRFFRKNGTNGTNGINTEYSEISLANQAQFLLINSTSVSWLMDKVKDWEYEENRDVLLAGVVDRFRGNIVIKSSKCLEEANWKVLKIGPILFKVDGQCTRCQMICIDQATGEKTTEPLRTIAKEFKGKIKFGIYLSLHNNNLTNSNVLNCTDRIEVIEKATEEHIL</sequence>
<feature type="active site" evidence="4">
    <location>
        <position position="395"/>
    </location>
</feature>
<keyword evidence="1 4" id="KW-0808">Transferase</keyword>
<dbReference type="InterPro" id="IPR000192">
    <property type="entry name" value="Aminotrans_V_dom"/>
</dbReference>
<evidence type="ECO:0000256" key="2">
    <source>
        <dbReference type="ARBA" id="ARBA00022898"/>
    </source>
</evidence>
<dbReference type="Gene3D" id="3.40.640.10">
    <property type="entry name" value="Type I PLP-dependent aspartate aminotransferase-like (Major domain)"/>
    <property type="match status" value="1"/>
</dbReference>
<dbReference type="PROSITE" id="PS51340">
    <property type="entry name" value="MOSC"/>
    <property type="match status" value="1"/>
</dbReference>
<evidence type="ECO:0000256" key="1">
    <source>
        <dbReference type="ARBA" id="ARBA00022679"/>
    </source>
</evidence>
<dbReference type="Pfam" id="PF00266">
    <property type="entry name" value="Aminotran_5"/>
    <property type="match status" value="1"/>
</dbReference>
<comment type="cofactor">
    <cofactor evidence="4">
        <name>pyridoxal 5'-phosphate</name>
        <dbReference type="ChEBI" id="CHEBI:597326"/>
    </cofactor>
</comment>
<keyword evidence="3 4" id="KW-0501">Molybdenum cofactor biosynthesis</keyword>
<dbReference type="InterPro" id="IPR015421">
    <property type="entry name" value="PyrdxlP-dep_Trfase_major"/>
</dbReference>
<dbReference type="Pfam" id="PF03476">
    <property type="entry name" value="MOSC_N"/>
    <property type="match status" value="1"/>
</dbReference>
<feature type="modified residue" description="N6-(pyridoxal phosphate)lysine" evidence="4">
    <location>
        <position position="229"/>
    </location>
</feature>
<comment type="similarity">
    <text evidence="4">Belongs to the class-V pyridoxal-phosphate-dependent aminotransferase family. MOCOS subfamily.</text>
</comment>